<dbReference type="Proteomes" id="UP000464754">
    <property type="component" value="Chromosome"/>
</dbReference>
<evidence type="ECO:0000256" key="7">
    <source>
        <dbReference type="ARBA" id="ARBA00023136"/>
    </source>
</evidence>
<evidence type="ECO:0000313" key="10">
    <source>
        <dbReference type="Proteomes" id="UP000464754"/>
    </source>
</evidence>
<protein>
    <submittedName>
        <fullName evidence="9">Iron ABC transporter permease</fullName>
    </submittedName>
</protein>
<keyword evidence="4" id="KW-1003">Cell membrane</keyword>
<feature type="transmembrane region" description="Helical" evidence="8">
    <location>
        <begin position="282"/>
        <end position="301"/>
    </location>
</feature>
<evidence type="ECO:0000256" key="4">
    <source>
        <dbReference type="ARBA" id="ARBA00022475"/>
    </source>
</evidence>
<evidence type="ECO:0000256" key="2">
    <source>
        <dbReference type="ARBA" id="ARBA00007935"/>
    </source>
</evidence>
<dbReference type="InterPro" id="IPR037294">
    <property type="entry name" value="ABC_BtuC-like"/>
</dbReference>
<organism evidence="9 10">
    <name type="scientific">Amedibacterium intestinale</name>
    <dbReference type="NCBI Taxonomy" id="2583452"/>
    <lineage>
        <taxon>Bacteria</taxon>
        <taxon>Bacillati</taxon>
        <taxon>Bacillota</taxon>
        <taxon>Erysipelotrichia</taxon>
        <taxon>Erysipelotrichales</taxon>
        <taxon>Erysipelotrichaceae</taxon>
        <taxon>Amedibacterium</taxon>
    </lineage>
</organism>
<dbReference type="PANTHER" id="PTHR30472">
    <property type="entry name" value="FERRIC ENTEROBACTIN TRANSPORT SYSTEM PERMEASE PROTEIN"/>
    <property type="match status" value="1"/>
</dbReference>
<keyword evidence="3" id="KW-0813">Transport</keyword>
<dbReference type="GO" id="GO:0022857">
    <property type="term" value="F:transmembrane transporter activity"/>
    <property type="evidence" value="ECO:0007669"/>
    <property type="project" value="InterPro"/>
</dbReference>
<feature type="transmembrane region" description="Helical" evidence="8">
    <location>
        <begin position="87"/>
        <end position="105"/>
    </location>
</feature>
<comment type="subcellular location">
    <subcellularLocation>
        <location evidence="1">Cell membrane</location>
        <topology evidence="1">Multi-pass membrane protein</topology>
    </subcellularLocation>
</comment>
<sequence length="333" mass="35992">MKRKHAFFLLLILLILVAGFSVLYGSYQLSITELFSTLAGNGTKAQEFAIFQIRLPRTLLALLVGCALGVSGGLLQGVSRNPLAEPGMIGINAGAALFVVLWISLQTTQYYSSLSLSTAFFMPFIAILGSLSSVALIYILSYRKGIQPVRFLLTGIAINTAISALITFFQLQMSKGDFNQVLTWTNGSLWGSSWQYILFILPLLVVFIGYALYRSSTLDVLAFGDELATGLGVSVQKERRIYLLLATCLAGVATAVAGNIAFLGLLGPQIARKLCGGKHRNMLINAALISSIILIFSDALARNLFSPIEIPVGIIVSIVGIPYFLYLIFTSSK</sequence>
<feature type="transmembrane region" description="Helical" evidence="8">
    <location>
        <begin position="117"/>
        <end position="139"/>
    </location>
</feature>
<evidence type="ECO:0000313" key="9">
    <source>
        <dbReference type="EMBL" id="BBK23337.1"/>
    </source>
</evidence>
<evidence type="ECO:0000256" key="6">
    <source>
        <dbReference type="ARBA" id="ARBA00022989"/>
    </source>
</evidence>
<evidence type="ECO:0000256" key="5">
    <source>
        <dbReference type="ARBA" id="ARBA00022692"/>
    </source>
</evidence>
<accession>A0A6N4TKS6</accession>
<dbReference type="InterPro" id="IPR000522">
    <property type="entry name" value="ABC_transptr_permease_BtuC"/>
</dbReference>
<evidence type="ECO:0000256" key="8">
    <source>
        <dbReference type="SAM" id="Phobius"/>
    </source>
</evidence>
<proteinExistence type="inferred from homology"/>
<feature type="transmembrane region" description="Helical" evidence="8">
    <location>
        <begin position="193"/>
        <end position="213"/>
    </location>
</feature>
<evidence type="ECO:0000256" key="3">
    <source>
        <dbReference type="ARBA" id="ARBA00022448"/>
    </source>
</evidence>
<dbReference type="Pfam" id="PF01032">
    <property type="entry name" value="FecCD"/>
    <property type="match status" value="1"/>
</dbReference>
<dbReference type="FunFam" id="1.10.3470.10:FF:000001">
    <property type="entry name" value="Vitamin B12 ABC transporter permease BtuC"/>
    <property type="match status" value="1"/>
</dbReference>
<keyword evidence="10" id="KW-1185">Reference proteome</keyword>
<comment type="similarity">
    <text evidence="2">Belongs to the binding-protein-dependent transport system permease family. FecCD subfamily.</text>
</comment>
<dbReference type="PANTHER" id="PTHR30472:SF64">
    <property type="entry name" value="IRON(3+)-HYDROXAMATE IMPORT SYSTEM PERMEASE PROTEIN FHUG"/>
    <property type="match status" value="1"/>
</dbReference>
<dbReference type="KEGG" id="aarg:Aargi30884_22400"/>
<feature type="transmembrane region" description="Helical" evidence="8">
    <location>
        <begin position="151"/>
        <end position="173"/>
    </location>
</feature>
<dbReference type="AlphaFoldDB" id="A0A6N4TKS6"/>
<dbReference type="SUPFAM" id="SSF81345">
    <property type="entry name" value="ABC transporter involved in vitamin B12 uptake, BtuC"/>
    <property type="match status" value="1"/>
</dbReference>
<keyword evidence="6 8" id="KW-1133">Transmembrane helix</keyword>
<evidence type="ECO:0000256" key="1">
    <source>
        <dbReference type="ARBA" id="ARBA00004651"/>
    </source>
</evidence>
<name>A0A6N4TKS6_9FIRM</name>
<dbReference type="CDD" id="cd06550">
    <property type="entry name" value="TM_ABC_iron-siderophores_like"/>
    <property type="match status" value="1"/>
</dbReference>
<dbReference type="RefSeq" id="WP_118278010.1">
    <property type="nucleotide sequence ID" value="NZ_AP019695.1"/>
</dbReference>
<feature type="transmembrane region" description="Helical" evidence="8">
    <location>
        <begin position="308"/>
        <end position="329"/>
    </location>
</feature>
<gene>
    <name evidence="9" type="primary">fhuG</name>
    <name evidence="9" type="ORF">Aargi30884_22400</name>
</gene>
<dbReference type="EMBL" id="AP019695">
    <property type="protein sequence ID" value="BBK23337.1"/>
    <property type="molecule type" value="Genomic_DNA"/>
</dbReference>
<keyword evidence="7 8" id="KW-0472">Membrane</keyword>
<dbReference type="GO" id="GO:0005886">
    <property type="term" value="C:plasma membrane"/>
    <property type="evidence" value="ECO:0007669"/>
    <property type="project" value="UniProtKB-SubCell"/>
</dbReference>
<feature type="transmembrane region" description="Helical" evidence="8">
    <location>
        <begin position="241"/>
        <end position="262"/>
    </location>
</feature>
<keyword evidence="5 8" id="KW-0812">Transmembrane</keyword>
<dbReference type="GO" id="GO:0033214">
    <property type="term" value="P:siderophore-iron import into cell"/>
    <property type="evidence" value="ECO:0007669"/>
    <property type="project" value="TreeGrafter"/>
</dbReference>
<feature type="transmembrane region" description="Helical" evidence="8">
    <location>
        <begin position="58"/>
        <end position="75"/>
    </location>
</feature>
<dbReference type="Gene3D" id="1.10.3470.10">
    <property type="entry name" value="ABC transporter involved in vitamin B12 uptake, BtuC"/>
    <property type="match status" value="1"/>
</dbReference>
<reference evidence="10" key="1">
    <citation type="submission" date="2019-05" db="EMBL/GenBank/DDBJ databases">
        <title>Complete genome sequencing of Absiella argi strain JCM 30884.</title>
        <authorList>
            <person name="Sakamoto M."/>
            <person name="Murakami T."/>
            <person name="Mori H."/>
        </authorList>
    </citation>
    <scope>NUCLEOTIDE SEQUENCE [LARGE SCALE GENOMIC DNA]</scope>
    <source>
        <strain evidence="10">JCM 30884</strain>
    </source>
</reference>